<gene>
    <name evidence="1" type="ORF">DBV15_11222</name>
</gene>
<accession>A0A4S2L5U7</accession>
<evidence type="ECO:0000313" key="2">
    <source>
        <dbReference type="Proteomes" id="UP000310200"/>
    </source>
</evidence>
<organism evidence="1 2">
    <name type="scientific">Temnothorax longispinosus</name>
    <dbReference type="NCBI Taxonomy" id="300112"/>
    <lineage>
        <taxon>Eukaryota</taxon>
        <taxon>Metazoa</taxon>
        <taxon>Ecdysozoa</taxon>
        <taxon>Arthropoda</taxon>
        <taxon>Hexapoda</taxon>
        <taxon>Insecta</taxon>
        <taxon>Pterygota</taxon>
        <taxon>Neoptera</taxon>
        <taxon>Endopterygota</taxon>
        <taxon>Hymenoptera</taxon>
        <taxon>Apocrita</taxon>
        <taxon>Aculeata</taxon>
        <taxon>Formicoidea</taxon>
        <taxon>Formicidae</taxon>
        <taxon>Myrmicinae</taxon>
        <taxon>Temnothorax</taxon>
    </lineage>
</organism>
<evidence type="ECO:0000313" key="1">
    <source>
        <dbReference type="EMBL" id="TGZ55797.1"/>
    </source>
</evidence>
<dbReference type="EMBL" id="QBLH01000413">
    <property type="protein sequence ID" value="TGZ55797.1"/>
    <property type="molecule type" value="Genomic_DNA"/>
</dbReference>
<name>A0A4S2L5U7_9HYME</name>
<protein>
    <submittedName>
        <fullName evidence="1">Uncharacterized protein</fullName>
    </submittedName>
</protein>
<dbReference type="AlphaFoldDB" id="A0A4S2L5U7"/>
<comment type="caution">
    <text evidence="1">The sequence shown here is derived from an EMBL/GenBank/DDBJ whole genome shotgun (WGS) entry which is preliminary data.</text>
</comment>
<dbReference type="Proteomes" id="UP000310200">
    <property type="component" value="Unassembled WGS sequence"/>
</dbReference>
<reference evidence="1 2" key="1">
    <citation type="journal article" date="2019" name="Philos. Trans. R. Soc. Lond., B, Biol. Sci.">
        <title>Ant behaviour and brain gene expression of defending hosts depend on the ecological success of the intruding social parasite.</title>
        <authorList>
            <person name="Kaur R."/>
            <person name="Stoldt M."/>
            <person name="Jongepier E."/>
            <person name="Feldmeyer B."/>
            <person name="Menzel F."/>
            <person name="Bornberg-Bauer E."/>
            <person name="Foitzik S."/>
        </authorList>
    </citation>
    <scope>NUCLEOTIDE SEQUENCE [LARGE SCALE GENOMIC DNA]</scope>
    <source>
        <tissue evidence="1">Whole body</tissue>
    </source>
</reference>
<sequence length="118" mass="13947">MNLQNFASSKEFQGENYVITPQNLDTKLSITVSKQKIISFFCNKIGVNSRSGENCKKQGRGGWSAKTIGQCDQKSRKRWLRWDSSLFVNLIKNYIFYLHFEHYKTFLFKFFIVLQFKI</sequence>
<keyword evidence="2" id="KW-1185">Reference proteome</keyword>
<proteinExistence type="predicted"/>